<name>A0A0A9CUS6_ARUDO</name>
<reference evidence="1" key="1">
    <citation type="submission" date="2014-09" db="EMBL/GenBank/DDBJ databases">
        <authorList>
            <person name="Magalhaes I.L.F."/>
            <person name="Oliveira U."/>
            <person name="Santos F.R."/>
            <person name="Vidigal T.H.D.A."/>
            <person name="Brescovit A.D."/>
            <person name="Santos A.J."/>
        </authorList>
    </citation>
    <scope>NUCLEOTIDE SEQUENCE</scope>
    <source>
        <tissue evidence="1">Shoot tissue taken approximately 20 cm above the soil surface</tissue>
    </source>
</reference>
<accession>A0A0A9CUS6</accession>
<reference evidence="1" key="2">
    <citation type="journal article" date="2015" name="Data Brief">
        <title>Shoot transcriptome of the giant reed, Arundo donax.</title>
        <authorList>
            <person name="Barrero R.A."/>
            <person name="Guerrero F.D."/>
            <person name="Moolhuijzen P."/>
            <person name="Goolsby J.A."/>
            <person name="Tidwell J."/>
            <person name="Bellgard S.E."/>
            <person name="Bellgard M.I."/>
        </authorList>
    </citation>
    <scope>NUCLEOTIDE SEQUENCE</scope>
    <source>
        <tissue evidence="1">Shoot tissue taken approximately 20 cm above the soil surface</tissue>
    </source>
</reference>
<dbReference type="EMBL" id="GBRH01218529">
    <property type="protein sequence ID" value="JAD79366.1"/>
    <property type="molecule type" value="Transcribed_RNA"/>
</dbReference>
<dbReference type="AlphaFoldDB" id="A0A0A9CUS6"/>
<evidence type="ECO:0000313" key="1">
    <source>
        <dbReference type="EMBL" id="JAD79366.1"/>
    </source>
</evidence>
<proteinExistence type="predicted"/>
<sequence>MAIPSVHGSQIVINFHKHIKYWQNAIIIEQVKRITVSLLGRTHYLYR</sequence>
<organism evidence="1">
    <name type="scientific">Arundo donax</name>
    <name type="common">Giant reed</name>
    <name type="synonym">Donax arundinaceus</name>
    <dbReference type="NCBI Taxonomy" id="35708"/>
    <lineage>
        <taxon>Eukaryota</taxon>
        <taxon>Viridiplantae</taxon>
        <taxon>Streptophyta</taxon>
        <taxon>Embryophyta</taxon>
        <taxon>Tracheophyta</taxon>
        <taxon>Spermatophyta</taxon>
        <taxon>Magnoliopsida</taxon>
        <taxon>Liliopsida</taxon>
        <taxon>Poales</taxon>
        <taxon>Poaceae</taxon>
        <taxon>PACMAD clade</taxon>
        <taxon>Arundinoideae</taxon>
        <taxon>Arundineae</taxon>
        <taxon>Arundo</taxon>
    </lineage>
</organism>
<protein>
    <submittedName>
        <fullName evidence="1">Uncharacterized protein</fullName>
    </submittedName>
</protein>